<evidence type="ECO:0000256" key="2">
    <source>
        <dbReference type="ARBA" id="ARBA00023015"/>
    </source>
</evidence>
<dbReference type="PROSITE" id="PS50937">
    <property type="entry name" value="HTH_MERR_2"/>
    <property type="match status" value="1"/>
</dbReference>
<dbReference type="GO" id="GO:0006260">
    <property type="term" value="P:DNA replication"/>
    <property type="evidence" value="ECO:0007669"/>
    <property type="project" value="InterPro"/>
</dbReference>
<comment type="caution">
    <text evidence="7">The sequence shown here is derived from an EMBL/GenBank/DDBJ whole genome shotgun (WGS) entry which is preliminary data.</text>
</comment>
<dbReference type="Gene3D" id="1.10.1660.10">
    <property type="match status" value="1"/>
</dbReference>
<dbReference type="Pfam" id="PF13411">
    <property type="entry name" value="MerR_1"/>
    <property type="match status" value="1"/>
</dbReference>
<dbReference type="InterPro" id="IPR011708">
    <property type="entry name" value="DNA_pol3_alpha_NTPase_dom"/>
</dbReference>
<evidence type="ECO:0000313" key="7">
    <source>
        <dbReference type="EMBL" id="KYG64407.1"/>
    </source>
</evidence>
<evidence type="ECO:0000256" key="3">
    <source>
        <dbReference type="ARBA" id="ARBA00023125"/>
    </source>
</evidence>
<dbReference type="EMBL" id="LUKF01000012">
    <property type="protein sequence ID" value="KYG64407.1"/>
    <property type="molecule type" value="Genomic_DNA"/>
</dbReference>
<organism evidence="7 8">
    <name type="scientific">Bdellovibrio bacteriovorus</name>
    <dbReference type="NCBI Taxonomy" id="959"/>
    <lineage>
        <taxon>Bacteria</taxon>
        <taxon>Pseudomonadati</taxon>
        <taxon>Bdellovibrionota</taxon>
        <taxon>Bdellovibrionia</taxon>
        <taxon>Bdellovibrionales</taxon>
        <taxon>Pseudobdellovibrionaceae</taxon>
        <taxon>Bdellovibrio</taxon>
    </lineage>
</organism>
<keyword evidence="1" id="KW-0678">Repressor</keyword>
<dbReference type="PANTHER" id="PTHR30204">
    <property type="entry name" value="REDOX-CYCLING DRUG-SENSING TRANSCRIPTIONAL ACTIVATOR SOXR"/>
    <property type="match status" value="1"/>
</dbReference>
<feature type="coiled-coil region" evidence="5">
    <location>
        <begin position="94"/>
        <end position="121"/>
    </location>
</feature>
<name>A0A150WKU9_BDEBC</name>
<dbReference type="SMART" id="SM00422">
    <property type="entry name" value="HTH_MERR"/>
    <property type="match status" value="1"/>
</dbReference>
<accession>A0A150WKU9</accession>
<evidence type="ECO:0000259" key="6">
    <source>
        <dbReference type="PROSITE" id="PS50937"/>
    </source>
</evidence>
<dbReference type="InterPro" id="IPR000551">
    <property type="entry name" value="MerR-type_HTH_dom"/>
</dbReference>
<protein>
    <recommendedName>
        <fullName evidence="6">HTH merR-type domain-containing protein</fullName>
    </recommendedName>
</protein>
<evidence type="ECO:0000256" key="4">
    <source>
        <dbReference type="ARBA" id="ARBA00023163"/>
    </source>
</evidence>
<keyword evidence="2" id="KW-0805">Transcription regulation</keyword>
<keyword evidence="4" id="KW-0804">Transcription</keyword>
<evidence type="ECO:0000256" key="1">
    <source>
        <dbReference type="ARBA" id="ARBA00022491"/>
    </source>
</evidence>
<sequence length="495" mass="57452">MKNWLTISEFGELTGLSVKALRLYEEKGILSPHTRSESRYRVYTIEQASVAKRIVHYKHLGFTLEQINTLLRETNEQSLQELLEARLYESRKSAAQMQQQIKSLESILTSLNQDKELSETERTQVMENILEISENNLKRKGVVDERAFLQVREEISLYSHEKKQVITGIREIIEYAKKENILLGPGRGNSAGSLVLFGEGYSKRNPMDYGLLPELFSATKFIWLDVEYSRHQEIGRMCDELTQKTGVEVIAFRSPLLDIFKSLEKQIGKVEFNSFSDYDPMILQAPKNGTRGLFWLDWNPNFHAHQNSSIEWREKSRWKNEELEEFFKVNSFQSPMDYMVQDCLMSLGMREEFFAYPQRMAADCPSSLPELKDTKGLLIFREDWLKILARTTGVSILEANTIQRAIAKNENAPEVSALEKIDDPELRKLLLSSCKSVYSKAHSVNGWLQYKQTAILKGLWPKEYLATLEAWEKEHGLVWFEFGYKPNPHEFYLKA</sequence>
<dbReference type="InterPro" id="IPR009061">
    <property type="entry name" value="DNA-bd_dom_put_sf"/>
</dbReference>
<dbReference type="InterPro" id="IPR047057">
    <property type="entry name" value="MerR_fam"/>
</dbReference>
<evidence type="ECO:0000256" key="5">
    <source>
        <dbReference type="SAM" id="Coils"/>
    </source>
</evidence>
<dbReference type="PANTHER" id="PTHR30204:SF69">
    <property type="entry name" value="MERR-FAMILY TRANSCRIPTIONAL REGULATOR"/>
    <property type="match status" value="1"/>
</dbReference>
<dbReference type="Pfam" id="PF07733">
    <property type="entry name" value="DNA_pol3_alpha"/>
    <property type="match status" value="1"/>
</dbReference>
<reference evidence="7 8" key="1">
    <citation type="submission" date="2016-03" db="EMBL/GenBank/DDBJ databases">
        <authorList>
            <person name="Ploux O."/>
        </authorList>
    </citation>
    <scope>NUCLEOTIDE SEQUENCE [LARGE SCALE GENOMIC DNA]</scope>
    <source>
        <strain evidence="7 8">BER2</strain>
    </source>
</reference>
<dbReference type="GO" id="GO:0008408">
    <property type="term" value="F:3'-5' exonuclease activity"/>
    <property type="evidence" value="ECO:0007669"/>
    <property type="project" value="InterPro"/>
</dbReference>
<dbReference type="AlphaFoldDB" id="A0A150WKU9"/>
<proteinExistence type="predicted"/>
<dbReference type="GO" id="GO:0003700">
    <property type="term" value="F:DNA-binding transcription factor activity"/>
    <property type="evidence" value="ECO:0007669"/>
    <property type="project" value="InterPro"/>
</dbReference>
<keyword evidence="5" id="KW-0175">Coiled coil</keyword>
<gene>
    <name evidence="7" type="ORF">AZI85_03015</name>
</gene>
<keyword evidence="3" id="KW-0238">DNA-binding</keyword>
<feature type="domain" description="HTH merR-type" evidence="6">
    <location>
        <begin position="1"/>
        <end position="73"/>
    </location>
</feature>
<evidence type="ECO:0000313" key="8">
    <source>
        <dbReference type="Proteomes" id="UP000075391"/>
    </source>
</evidence>
<dbReference type="GO" id="GO:0003677">
    <property type="term" value="F:DNA binding"/>
    <property type="evidence" value="ECO:0007669"/>
    <property type="project" value="UniProtKB-KW"/>
</dbReference>
<dbReference type="Proteomes" id="UP000075391">
    <property type="component" value="Unassembled WGS sequence"/>
</dbReference>
<dbReference type="SUPFAM" id="SSF46955">
    <property type="entry name" value="Putative DNA-binding domain"/>
    <property type="match status" value="1"/>
</dbReference>